<evidence type="ECO:0008006" key="4">
    <source>
        <dbReference type="Google" id="ProtNLM"/>
    </source>
</evidence>
<sequence>MGSPLYRIQGDHSRFREIVRGRIRRDLERFLSTGELIARCGEHAVSVPVPQIELPRFVFGSNEGGEGGEGEGGEDESSGSKGKQGEGRGAAGEDEGNHILEVEVELGDLADMLGEALGLPNIKPRGTREVEAEAARYTGIRSTGPDSLRHFRRSFKNAVRRTIASGAWDPADPRVTPIAEDFRYRTSKSSKKPDSSAVVFHMMDVSGSMGREQKEAVRIQAFWIDTWLRRQYQNLEVVYIVHDASARIVDQHTFFHLRESGGTKISSAYELCLQQIRERYRPEDFNIYPFHYSDGDNWSARDTERCVTLLEDEILPRVNQFCYSQVKSAHGSGQFKKDLDAAFEKNEDVVTCAVRSRDEISQAIRAFLGAGK</sequence>
<feature type="region of interest" description="Disordered" evidence="1">
    <location>
        <begin position="58"/>
        <end position="96"/>
    </location>
</feature>
<dbReference type="PANTHER" id="PTHR30510:SF2">
    <property type="entry name" value="UPF0229 PROTEIN YEAH"/>
    <property type="match status" value="1"/>
</dbReference>
<protein>
    <recommendedName>
        <fullName evidence="4">DUF444 family protein</fullName>
    </recommendedName>
</protein>
<reference evidence="2 3" key="1">
    <citation type="submission" date="2019-02" db="EMBL/GenBank/DDBJ databases">
        <title>Deep-cultivation of Planctomycetes and their phenomic and genomic characterization uncovers novel biology.</title>
        <authorList>
            <person name="Wiegand S."/>
            <person name="Jogler M."/>
            <person name="Boedeker C."/>
            <person name="Pinto D."/>
            <person name="Vollmers J."/>
            <person name="Rivas-Marin E."/>
            <person name="Kohn T."/>
            <person name="Peeters S.H."/>
            <person name="Heuer A."/>
            <person name="Rast P."/>
            <person name="Oberbeckmann S."/>
            <person name="Bunk B."/>
            <person name="Jeske O."/>
            <person name="Meyerdierks A."/>
            <person name="Storesund J.E."/>
            <person name="Kallscheuer N."/>
            <person name="Luecker S."/>
            <person name="Lage O.M."/>
            <person name="Pohl T."/>
            <person name="Merkel B.J."/>
            <person name="Hornburger P."/>
            <person name="Mueller R.-W."/>
            <person name="Bruemmer F."/>
            <person name="Labrenz M."/>
            <person name="Spormann A.M."/>
            <person name="Op den Camp H."/>
            <person name="Overmann J."/>
            <person name="Amann R."/>
            <person name="Jetten M.S.M."/>
            <person name="Mascher T."/>
            <person name="Medema M.H."/>
            <person name="Devos D.P."/>
            <person name="Kaster A.-K."/>
            <person name="Ovreas L."/>
            <person name="Rohde M."/>
            <person name="Galperin M.Y."/>
            <person name="Jogler C."/>
        </authorList>
    </citation>
    <scope>NUCLEOTIDE SEQUENCE [LARGE SCALE GENOMIC DNA]</scope>
    <source>
        <strain evidence="2 3">Pla163</strain>
    </source>
</reference>
<dbReference type="Proteomes" id="UP000319342">
    <property type="component" value="Chromosome"/>
</dbReference>
<proteinExistence type="predicted"/>
<feature type="compositionally biased region" description="Acidic residues" evidence="1">
    <location>
        <begin position="66"/>
        <end position="77"/>
    </location>
</feature>
<name>A0A518D1K9_9BACT</name>
<dbReference type="OrthoDB" id="9788289at2"/>
<evidence type="ECO:0000313" key="3">
    <source>
        <dbReference type="Proteomes" id="UP000319342"/>
    </source>
</evidence>
<gene>
    <name evidence="2" type="ORF">Pla163_24530</name>
</gene>
<dbReference type="EMBL" id="CP036290">
    <property type="protein sequence ID" value="QDU85325.1"/>
    <property type="molecule type" value="Genomic_DNA"/>
</dbReference>
<dbReference type="PANTHER" id="PTHR30510">
    <property type="entry name" value="UPF0229 PROTEIN YEAH"/>
    <property type="match status" value="1"/>
</dbReference>
<organism evidence="2 3">
    <name type="scientific">Rohdeia mirabilis</name>
    <dbReference type="NCBI Taxonomy" id="2528008"/>
    <lineage>
        <taxon>Bacteria</taxon>
        <taxon>Pseudomonadati</taxon>
        <taxon>Planctomycetota</taxon>
        <taxon>Planctomycetia</taxon>
        <taxon>Planctomycetia incertae sedis</taxon>
        <taxon>Rohdeia</taxon>
    </lineage>
</organism>
<dbReference type="InterPro" id="IPR006698">
    <property type="entry name" value="UPF0229"/>
</dbReference>
<dbReference type="RefSeq" id="WP_145188464.1">
    <property type="nucleotide sequence ID" value="NZ_CP036290.1"/>
</dbReference>
<dbReference type="Pfam" id="PF04285">
    <property type="entry name" value="DUF444"/>
    <property type="match status" value="2"/>
</dbReference>
<dbReference type="AlphaFoldDB" id="A0A518D1K9"/>
<keyword evidence="3" id="KW-1185">Reference proteome</keyword>
<evidence type="ECO:0000313" key="2">
    <source>
        <dbReference type="EMBL" id="QDU85325.1"/>
    </source>
</evidence>
<dbReference type="NCBIfam" id="NF003711">
    <property type="entry name" value="PRK05325.2-3"/>
    <property type="match status" value="1"/>
</dbReference>
<accession>A0A518D1K9</accession>
<evidence type="ECO:0000256" key="1">
    <source>
        <dbReference type="SAM" id="MobiDB-lite"/>
    </source>
</evidence>